<dbReference type="InterPro" id="IPR050773">
    <property type="entry name" value="CbxX/CfxQ_RuBisCO_ESX"/>
</dbReference>
<evidence type="ECO:0000256" key="4">
    <source>
        <dbReference type="PROSITE-ProRule" id="PRU00339"/>
    </source>
</evidence>
<comment type="similarity">
    <text evidence="1">Belongs to the CbxX/CfxQ family.</text>
</comment>
<dbReference type="InterPro" id="IPR049078">
    <property type="entry name" value="T7SS_EccA1-like_N"/>
</dbReference>
<dbReference type="InterPro" id="IPR041627">
    <property type="entry name" value="AAA_lid_6"/>
</dbReference>
<evidence type="ECO:0000256" key="1">
    <source>
        <dbReference type="ARBA" id="ARBA00010378"/>
    </source>
</evidence>
<dbReference type="PANTHER" id="PTHR43392:SF2">
    <property type="entry name" value="AAA-TYPE ATPASE FAMILY PROTEIN _ ANKYRIN REPEAT FAMILY PROTEIN"/>
    <property type="match status" value="1"/>
</dbReference>
<dbReference type="Proteomes" id="UP001602370">
    <property type="component" value="Unassembled WGS sequence"/>
</dbReference>
<gene>
    <name evidence="6" type="ORF">ACFY8C_09695</name>
</gene>
<dbReference type="PROSITE" id="PS50005">
    <property type="entry name" value="TPR"/>
    <property type="match status" value="1"/>
</dbReference>
<sequence>MSRRTARKVERAWREGVALLRLGQFDAAAVRFTEVLEYDPTAADAWLGLHATGRSQAEAVEAMGRYRHSFGALRNTCALTVRSQFDLGVYVTFRLETSRDLWLAGMAQQLSSGRVDEAEPALLTAVLDCDETRFLCTRYAYLKQNWPQVLEFSRGIQAPFLRDEAQLYVGYALARQRVFHEVLNTVAPLPRVLGRGGRFDGEVAYLRGLAHEGVGDGREALRHFQYAFRCFPGLADVAQRAQAHVPVQVPAAAPEGAAASAAPSGEGATATAADRRLDEALARLDRMIGLEPVKRQVRTLVAQLRMATVRREQGLPTTAGPQHFVFAGPPGTGKTTVARIIGDIFAGLGMLATGTLVETSRVDLVGEHLGSSAMKTKAVVDSALGGVLFVDEAYALHNTGYSGGDAFGKEALQVLLKRAEDDRDQLVVILAGYPDEMAELLSTNPGLTSRFSTRIDFPSYSAAELLRIAHGVLEAQGDVVDEDAAAVLHSHFRSVVQDGLVDRLGNGRLARELCRKAASSRDLRLYDTHGGSATPSRDDLVTVRVADVNTAYEELRSAGGAPSR</sequence>
<keyword evidence="7" id="KW-1185">Reference proteome</keyword>
<evidence type="ECO:0000256" key="2">
    <source>
        <dbReference type="ARBA" id="ARBA00022741"/>
    </source>
</evidence>
<keyword evidence="3" id="KW-0067">ATP-binding</keyword>
<dbReference type="SUPFAM" id="SSF52540">
    <property type="entry name" value="P-loop containing nucleoside triphosphate hydrolases"/>
    <property type="match status" value="1"/>
</dbReference>
<dbReference type="SUPFAM" id="SSF48452">
    <property type="entry name" value="TPR-like"/>
    <property type="match status" value="1"/>
</dbReference>
<accession>A0ABW6XM94</accession>
<dbReference type="Gene3D" id="3.40.50.300">
    <property type="entry name" value="P-loop containing nucleotide triphosphate hydrolases"/>
    <property type="match status" value="1"/>
</dbReference>
<evidence type="ECO:0000256" key="3">
    <source>
        <dbReference type="ARBA" id="ARBA00022840"/>
    </source>
</evidence>
<dbReference type="RefSeq" id="WP_388306138.1">
    <property type="nucleotide sequence ID" value="NZ_JBIBDZ010000002.1"/>
</dbReference>
<protein>
    <submittedName>
        <fullName evidence="6">AAA family ATPase</fullName>
    </submittedName>
</protein>
<evidence type="ECO:0000313" key="6">
    <source>
        <dbReference type="EMBL" id="MFF5918608.1"/>
    </source>
</evidence>
<dbReference type="InterPro" id="IPR019734">
    <property type="entry name" value="TPR_rpt"/>
</dbReference>
<dbReference type="Pfam" id="PF21545">
    <property type="entry name" value="T7SS_EccA1_N"/>
    <property type="match status" value="1"/>
</dbReference>
<organism evidence="6 7">
    <name type="scientific">Streptomyces flavochromogenes</name>
    <dbReference type="NCBI Taxonomy" id="68199"/>
    <lineage>
        <taxon>Bacteria</taxon>
        <taxon>Bacillati</taxon>
        <taxon>Actinomycetota</taxon>
        <taxon>Actinomycetes</taxon>
        <taxon>Kitasatosporales</taxon>
        <taxon>Streptomycetaceae</taxon>
        <taxon>Streptomyces</taxon>
    </lineage>
</organism>
<comment type="caution">
    <text evidence="6">The sequence shown here is derived from an EMBL/GenBank/DDBJ whole genome shotgun (WGS) entry which is preliminary data.</text>
</comment>
<dbReference type="InterPro" id="IPR000641">
    <property type="entry name" value="CbxX/CfxQ"/>
</dbReference>
<dbReference type="EMBL" id="JBIBDZ010000002">
    <property type="protein sequence ID" value="MFF5918608.1"/>
    <property type="molecule type" value="Genomic_DNA"/>
</dbReference>
<evidence type="ECO:0000313" key="7">
    <source>
        <dbReference type="Proteomes" id="UP001602370"/>
    </source>
</evidence>
<dbReference type="InterPro" id="IPR003593">
    <property type="entry name" value="AAA+_ATPase"/>
</dbReference>
<dbReference type="InterPro" id="IPR011990">
    <property type="entry name" value="TPR-like_helical_dom_sf"/>
</dbReference>
<keyword evidence="4" id="KW-0802">TPR repeat</keyword>
<dbReference type="InterPro" id="IPR027417">
    <property type="entry name" value="P-loop_NTPase"/>
</dbReference>
<reference evidence="6 7" key="1">
    <citation type="submission" date="2024-10" db="EMBL/GenBank/DDBJ databases">
        <title>The Natural Products Discovery Center: Release of the First 8490 Sequenced Strains for Exploring Actinobacteria Biosynthetic Diversity.</title>
        <authorList>
            <person name="Kalkreuter E."/>
            <person name="Kautsar S.A."/>
            <person name="Yang D."/>
            <person name="Bader C.D."/>
            <person name="Teijaro C.N."/>
            <person name="Fluegel L."/>
            <person name="Davis C.M."/>
            <person name="Simpson J.R."/>
            <person name="Lauterbach L."/>
            <person name="Steele A.D."/>
            <person name="Gui C."/>
            <person name="Meng S."/>
            <person name="Li G."/>
            <person name="Viehrig K."/>
            <person name="Ye F."/>
            <person name="Su P."/>
            <person name="Kiefer A.F."/>
            <person name="Nichols A."/>
            <person name="Cepeda A.J."/>
            <person name="Yan W."/>
            <person name="Fan B."/>
            <person name="Jiang Y."/>
            <person name="Adhikari A."/>
            <person name="Zheng C.-J."/>
            <person name="Schuster L."/>
            <person name="Cowan T.M."/>
            <person name="Smanski M.J."/>
            <person name="Chevrette M.G."/>
            <person name="De Carvalho L.P.S."/>
            <person name="Shen B."/>
        </authorList>
    </citation>
    <scope>NUCLEOTIDE SEQUENCE [LARGE SCALE GENOMIC DNA]</scope>
    <source>
        <strain evidence="6 7">NPDC012605</strain>
    </source>
</reference>
<name>A0ABW6XM94_9ACTN</name>
<dbReference type="InterPro" id="IPR003959">
    <property type="entry name" value="ATPase_AAA_core"/>
</dbReference>
<keyword evidence="2" id="KW-0547">Nucleotide-binding</keyword>
<dbReference type="Gene3D" id="1.10.8.60">
    <property type="match status" value="1"/>
</dbReference>
<dbReference type="CDD" id="cd00009">
    <property type="entry name" value="AAA"/>
    <property type="match status" value="1"/>
</dbReference>
<feature type="repeat" description="TPR" evidence="4">
    <location>
        <begin position="9"/>
        <end position="42"/>
    </location>
</feature>
<feature type="domain" description="AAA+ ATPase" evidence="5">
    <location>
        <begin position="320"/>
        <end position="461"/>
    </location>
</feature>
<dbReference type="PRINTS" id="PR00819">
    <property type="entry name" value="CBXCFQXSUPER"/>
</dbReference>
<evidence type="ECO:0000259" key="5">
    <source>
        <dbReference type="SMART" id="SM00382"/>
    </source>
</evidence>
<dbReference type="PANTHER" id="PTHR43392">
    <property type="entry name" value="AAA-TYPE ATPASE FAMILY PROTEIN / ANKYRIN REPEAT FAMILY PROTEIN"/>
    <property type="match status" value="1"/>
</dbReference>
<dbReference type="Pfam" id="PF00004">
    <property type="entry name" value="AAA"/>
    <property type="match status" value="1"/>
</dbReference>
<dbReference type="Pfam" id="PF17866">
    <property type="entry name" value="AAA_lid_6"/>
    <property type="match status" value="1"/>
</dbReference>
<dbReference type="Gene3D" id="1.25.40.10">
    <property type="entry name" value="Tetratricopeptide repeat domain"/>
    <property type="match status" value="1"/>
</dbReference>
<proteinExistence type="inferred from homology"/>
<dbReference type="SMART" id="SM00382">
    <property type="entry name" value="AAA"/>
    <property type="match status" value="1"/>
</dbReference>